<organism evidence="2 3">
    <name type="scientific">Athelia psychrophila</name>
    <dbReference type="NCBI Taxonomy" id="1759441"/>
    <lineage>
        <taxon>Eukaryota</taxon>
        <taxon>Fungi</taxon>
        <taxon>Dikarya</taxon>
        <taxon>Basidiomycota</taxon>
        <taxon>Agaricomycotina</taxon>
        <taxon>Agaricomycetes</taxon>
        <taxon>Agaricomycetidae</taxon>
        <taxon>Atheliales</taxon>
        <taxon>Atheliaceae</taxon>
        <taxon>Athelia</taxon>
    </lineage>
</organism>
<accession>A0A166QZK4</accession>
<keyword evidence="1" id="KW-0472">Membrane</keyword>
<keyword evidence="1" id="KW-1133">Transmembrane helix</keyword>
<feature type="transmembrane region" description="Helical" evidence="1">
    <location>
        <begin position="75"/>
        <end position="98"/>
    </location>
</feature>
<name>A0A166QZK4_9AGAM</name>
<dbReference type="EMBL" id="KV417507">
    <property type="protein sequence ID" value="KZP27738.1"/>
    <property type="molecule type" value="Genomic_DNA"/>
</dbReference>
<protein>
    <submittedName>
        <fullName evidence="2">Uncharacterized protein</fullName>
    </submittedName>
</protein>
<sequence>MTQQLSIHPRMLTPHTMVTVFNTTGTQGQAEVHNVNGSHVTIYNGPVYNYTICDCNHACRNHPAVDTAGAGCMELLSATACCVAFMKILVISLIWFIYYL</sequence>
<dbReference type="Proteomes" id="UP000076532">
    <property type="component" value="Unassembled WGS sequence"/>
</dbReference>
<evidence type="ECO:0000313" key="3">
    <source>
        <dbReference type="Proteomes" id="UP000076532"/>
    </source>
</evidence>
<keyword evidence="1" id="KW-0812">Transmembrane</keyword>
<gene>
    <name evidence="2" type="ORF">FIBSPDRAFT_886295</name>
</gene>
<dbReference type="AlphaFoldDB" id="A0A166QZK4"/>
<proteinExistence type="predicted"/>
<reference evidence="2 3" key="1">
    <citation type="journal article" date="2016" name="Mol. Biol. Evol.">
        <title>Comparative Genomics of Early-Diverging Mushroom-Forming Fungi Provides Insights into the Origins of Lignocellulose Decay Capabilities.</title>
        <authorList>
            <person name="Nagy L.G."/>
            <person name="Riley R."/>
            <person name="Tritt A."/>
            <person name="Adam C."/>
            <person name="Daum C."/>
            <person name="Floudas D."/>
            <person name="Sun H."/>
            <person name="Yadav J.S."/>
            <person name="Pangilinan J."/>
            <person name="Larsson K.H."/>
            <person name="Matsuura K."/>
            <person name="Barry K."/>
            <person name="Labutti K."/>
            <person name="Kuo R."/>
            <person name="Ohm R.A."/>
            <person name="Bhattacharya S.S."/>
            <person name="Shirouzu T."/>
            <person name="Yoshinaga Y."/>
            <person name="Martin F.M."/>
            <person name="Grigoriev I.V."/>
            <person name="Hibbett D.S."/>
        </authorList>
    </citation>
    <scope>NUCLEOTIDE SEQUENCE [LARGE SCALE GENOMIC DNA]</scope>
    <source>
        <strain evidence="2 3">CBS 109695</strain>
    </source>
</reference>
<keyword evidence="3" id="KW-1185">Reference proteome</keyword>
<evidence type="ECO:0000313" key="2">
    <source>
        <dbReference type="EMBL" id="KZP27738.1"/>
    </source>
</evidence>
<evidence type="ECO:0000256" key="1">
    <source>
        <dbReference type="SAM" id="Phobius"/>
    </source>
</evidence>